<dbReference type="InterPro" id="IPR009799">
    <property type="entry name" value="EthD_dom"/>
</dbReference>
<proteinExistence type="inferred from homology"/>
<dbReference type="GO" id="GO:0016491">
    <property type="term" value="F:oxidoreductase activity"/>
    <property type="evidence" value="ECO:0007669"/>
    <property type="project" value="InterPro"/>
</dbReference>
<dbReference type="Proteomes" id="UP001140560">
    <property type="component" value="Unassembled WGS sequence"/>
</dbReference>
<feature type="domain" description="EthD" evidence="2">
    <location>
        <begin position="38"/>
        <end position="131"/>
    </location>
</feature>
<dbReference type="OrthoDB" id="3454835at2759"/>
<dbReference type="Pfam" id="PF07110">
    <property type="entry name" value="EthD"/>
    <property type="match status" value="1"/>
</dbReference>
<name>A0A9W8Y8N8_9PLEO</name>
<dbReference type="Gene3D" id="3.30.70.100">
    <property type="match status" value="1"/>
</dbReference>
<accession>A0A9W8Y8N8</accession>
<evidence type="ECO:0000256" key="1">
    <source>
        <dbReference type="ARBA" id="ARBA00005986"/>
    </source>
</evidence>
<evidence type="ECO:0000313" key="4">
    <source>
        <dbReference type="Proteomes" id="UP001140560"/>
    </source>
</evidence>
<reference evidence="3" key="1">
    <citation type="submission" date="2022-10" db="EMBL/GenBank/DDBJ databases">
        <title>Tapping the CABI collections for fungal endophytes: first genome assemblies for Collariella, Neodidymelliopsis, Ascochyta clinopodiicola, Didymella pomorum, Didymosphaeria variabile, Neocosmospora piperis and Neocucurbitaria cava.</title>
        <authorList>
            <person name="Hill R."/>
        </authorList>
    </citation>
    <scope>NUCLEOTIDE SEQUENCE</scope>
    <source>
        <strain evidence="3">IMI 356814</strain>
    </source>
</reference>
<dbReference type="EMBL" id="JAPEUY010000008">
    <property type="protein sequence ID" value="KAJ4370419.1"/>
    <property type="molecule type" value="Genomic_DNA"/>
</dbReference>
<evidence type="ECO:0000313" key="3">
    <source>
        <dbReference type="EMBL" id="KAJ4370419.1"/>
    </source>
</evidence>
<protein>
    <recommendedName>
        <fullName evidence="2">EthD domain-containing protein</fullName>
    </recommendedName>
</protein>
<keyword evidence="4" id="KW-1185">Reference proteome</keyword>
<sequence length="173" mass="19547">MFLKQEILNHTFTFPHLAPGEGSNEQPYVRFLLFVKKRPDISDEKFHEWWKTVHADLAVQVAGFGGHCKRYIQLHQTPNHRAELKKYGMEPLPYDGMGEMHLKSLEDWVAFQSSPAFAGKLIEDGANFMDGTLKVMMGYDNLILGSKIETSGGRDGILPGDDRLTPALKDSKL</sequence>
<comment type="caution">
    <text evidence="3">The sequence shown here is derived from an EMBL/GenBank/DDBJ whole genome shotgun (WGS) entry which is preliminary data.</text>
</comment>
<organism evidence="3 4">
    <name type="scientific">Neocucurbitaria cava</name>
    <dbReference type="NCBI Taxonomy" id="798079"/>
    <lineage>
        <taxon>Eukaryota</taxon>
        <taxon>Fungi</taxon>
        <taxon>Dikarya</taxon>
        <taxon>Ascomycota</taxon>
        <taxon>Pezizomycotina</taxon>
        <taxon>Dothideomycetes</taxon>
        <taxon>Pleosporomycetidae</taxon>
        <taxon>Pleosporales</taxon>
        <taxon>Pleosporineae</taxon>
        <taxon>Cucurbitariaceae</taxon>
        <taxon>Neocucurbitaria</taxon>
    </lineage>
</organism>
<dbReference type="InterPro" id="IPR011008">
    <property type="entry name" value="Dimeric_a/b-barrel"/>
</dbReference>
<dbReference type="SUPFAM" id="SSF54909">
    <property type="entry name" value="Dimeric alpha+beta barrel"/>
    <property type="match status" value="1"/>
</dbReference>
<gene>
    <name evidence="3" type="ORF">N0V83_004937</name>
</gene>
<evidence type="ECO:0000259" key="2">
    <source>
        <dbReference type="Pfam" id="PF07110"/>
    </source>
</evidence>
<comment type="similarity">
    <text evidence="1">Belongs to the tpcK family.</text>
</comment>
<dbReference type="AlphaFoldDB" id="A0A9W8Y8N8"/>